<dbReference type="InterPro" id="IPR011008">
    <property type="entry name" value="Dimeric_a/b-barrel"/>
</dbReference>
<evidence type="ECO:0000313" key="4">
    <source>
        <dbReference type="Proteomes" id="UP000655208"/>
    </source>
</evidence>
<dbReference type="AlphaFoldDB" id="A0A917SV10"/>
<reference evidence="3" key="2">
    <citation type="submission" date="2020-09" db="EMBL/GenBank/DDBJ databases">
        <authorList>
            <person name="Sun Q."/>
            <person name="Zhou Y."/>
        </authorList>
    </citation>
    <scope>NUCLEOTIDE SEQUENCE</scope>
    <source>
        <strain evidence="3">CGMCC 4.7308</strain>
    </source>
</reference>
<accession>A0A917SV10</accession>
<dbReference type="InterPro" id="IPR005545">
    <property type="entry name" value="YCII"/>
</dbReference>
<sequence>MRYMIMVRSTERSRARWETLSDEQRGAFGEAHWALSADLRRSGVLVSSAGLGDPADARAVTVRDGRTAVSDGPFAEAKEYLAGFYLVEVPGLEDALAVAARVPDAAFEDVIVQPVYVP</sequence>
<feature type="domain" description="YCII-related" evidence="2">
    <location>
        <begin position="1"/>
        <end position="112"/>
    </location>
</feature>
<reference evidence="3" key="1">
    <citation type="journal article" date="2014" name="Int. J. Syst. Evol. Microbiol.">
        <title>Complete genome sequence of Corynebacterium casei LMG S-19264T (=DSM 44701T), isolated from a smear-ripened cheese.</title>
        <authorList>
            <consortium name="US DOE Joint Genome Institute (JGI-PGF)"/>
            <person name="Walter F."/>
            <person name="Albersmeier A."/>
            <person name="Kalinowski J."/>
            <person name="Ruckert C."/>
        </authorList>
    </citation>
    <scope>NUCLEOTIDE SEQUENCE</scope>
    <source>
        <strain evidence="3">CGMCC 4.7308</strain>
    </source>
</reference>
<comment type="similarity">
    <text evidence="1">Belongs to the YciI family.</text>
</comment>
<evidence type="ECO:0000313" key="3">
    <source>
        <dbReference type="EMBL" id="GGM00203.1"/>
    </source>
</evidence>
<comment type="caution">
    <text evidence="3">The sequence shown here is derived from an EMBL/GenBank/DDBJ whole genome shotgun (WGS) entry which is preliminary data.</text>
</comment>
<dbReference type="EMBL" id="BMNA01000003">
    <property type="protein sequence ID" value="GGM00203.1"/>
    <property type="molecule type" value="Genomic_DNA"/>
</dbReference>
<keyword evidence="4" id="KW-1185">Reference proteome</keyword>
<dbReference type="Proteomes" id="UP000655208">
    <property type="component" value="Unassembled WGS sequence"/>
</dbReference>
<dbReference type="PANTHER" id="PTHR35174">
    <property type="entry name" value="BLL7171 PROTEIN-RELATED"/>
    <property type="match status" value="1"/>
</dbReference>
<evidence type="ECO:0000256" key="1">
    <source>
        <dbReference type="ARBA" id="ARBA00007689"/>
    </source>
</evidence>
<dbReference type="Pfam" id="PF03795">
    <property type="entry name" value="YCII"/>
    <property type="match status" value="1"/>
</dbReference>
<dbReference type="SUPFAM" id="SSF54909">
    <property type="entry name" value="Dimeric alpha+beta barrel"/>
    <property type="match status" value="1"/>
</dbReference>
<evidence type="ECO:0000259" key="2">
    <source>
        <dbReference type="Pfam" id="PF03795"/>
    </source>
</evidence>
<dbReference type="Gene3D" id="3.30.70.1060">
    <property type="entry name" value="Dimeric alpha+beta barrel"/>
    <property type="match status" value="1"/>
</dbReference>
<proteinExistence type="inferred from homology"/>
<protein>
    <recommendedName>
        <fullName evidence="2">YCII-related domain-containing protein</fullName>
    </recommendedName>
</protein>
<organism evidence="3 4">
    <name type="scientific">Nakamurella endophytica</name>
    <dbReference type="NCBI Taxonomy" id="1748367"/>
    <lineage>
        <taxon>Bacteria</taxon>
        <taxon>Bacillati</taxon>
        <taxon>Actinomycetota</taxon>
        <taxon>Actinomycetes</taxon>
        <taxon>Nakamurellales</taxon>
        <taxon>Nakamurellaceae</taxon>
        <taxon>Nakamurella</taxon>
    </lineage>
</organism>
<gene>
    <name evidence="3" type="ORF">GCM10011594_20360</name>
</gene>
<name>A0A917SV10_9ACTN</name>
<dbReference type="PANTHER" id="PTHR35174:SF3">
    <property type="entry name" value="BLL7171 PROTEIN"/>
    <property type="match status" value="1"/>
</dbReference>